<evidence type="ECO:0000256" key="7">
    <source>
        <dbReference type="HAMAP-Rule" id="MF_00203"/>
    </source>
</evidence>
<dbReference type="InterPro" id="IPR050066">
    <property type="entry name" value="UvrABC_protein_C"/>
</dbReference>
<evidence type="ECO:0000256" key="1">
    <source>
        <dbReference type="ARBA" id="ARBA00022490"/>
    </source>
</evidence>
<sequence length="617" mass="71063">MPETSPFSFDARTFPTTPGVYLMKKNNGEVLYVGKAVNLRNRLRSYFSATGDGRAHIRFLLTRVQDIEVIVTDTDKEALILENTLIKKYRPRYNINLRDDKTYVSLRIDPREEFPGLQITRKVKKDGARYFGPYASSSAVRQTLKEIYRIFPLRHYPLQRCRKRGRPCLFHQIGQCSAPCHGLIDRDAYQRLVDGVIALLSGRETEVVAELKQRMQAASAALRFEEAARLRDQIRAIEATVEKQKVVSATDRDQDVFGLHRDGGEVEISILFIRGGKLIGRRNYNLEWRLDENELLASFLQEFYHRDLLVPDQILLPFLPDAHRTIAEWLREKRGRRVELLAPQRGGGRDLVLMANRNAEENRRERSRQHENRLRLLETLQQRLQLRRLPRRIECFDISNFQGRQSVGSMAVIIDAEPAPQQYRRFRIRTVTGSDDFASLAEVLQRRLSRGLEDDDLPDCLLIDGGKGQLGRIREVVRTLGLEERLDLIGMAKSRVMANVRGNAVERSEERFFRPGRKNPVILRQGSAELFLLQRLRDEAHRFAIEYHRKLRGRTTLHSQLEEIPGIGPARRKLLLKHFGSLKKIRSAGLAELEAVPGLPKELAARVLRALETTPKP</sequence>
<dbReference type="InterPro" id="IPR047296">
    <property type="entry name" value="GIY-YIG_UvrC_Cho"/>
</dbReference>
<keyword evidence="6 7" id="KW-0742">SOS response</keyword>
<feature type="domain" description="GIY-YIG" evidence="10">
    <location>
        <begin position="16"/>
        <end position="95"/>
    </location>
</feature>
<dbReference type="OrthoDB" id="9804933at2"/>
<dbReference type="InterPro" id="IPR038476">
    <property type="entry name" value="UvrC_RNase_H_dom_sf"/>
</dbReference>
<dbReference type="Gene3D" id="4.10.860.10">
    <property type="entry name" value="UVR domain"/>
    <property type="match status" value="1"/>
</dbReference>
<protein>
    <recommendedName>
        <fullName evidence="7">UvrABC system protein C</fullName>
        <shortName evidence="7">Protein UvrC</shortName>
    </recommendedName>
    <alternativeName>
        <fullName evidence="7">Excinuclease ABC subunit C</fullName>
    </alternativeName>
</protein>
<dbReference type="SMART" id="SM00465">
    <property type="entry name" value="GIYc"/>
    <property type="match status" value="1"/>
</dbReference>
<dbReference type="InterPro" id="IPR036876">
    <property type="entry name" value="UVR_dom_sf"/>
</dbReference>
<dbReference type="PROSITE" id="PS50164">
    <property type="entry name" value="GIY_YIG"/>
    <property type="match status" value="1"/>
</dbReference>
<dbReference type="GO" id="GO:0009381">
    <property type="term" value="F:excinuclease ABC activity"/>
    <property type="evidence" value="ECO:0007669"/>
    <property type="project" value="UniProtKB-UniRule"/>
</dbReference>
<evidence type="ECO:0000256" key="5">
    <source>
        <dbReference type="ARBA" id="ARBA00023204"/>
    </source>
</evidence>
<evidence type="ECO:0000256" key="3">
    <source>
        <dbReference type="ARBA" id="ARBA00022769"/>
    </source>
</evidence>
<dbReference type="SUPFAM" id="SSF47781">
    <property type="entry name" value="RuvA domain 2-like"/>
    <property type="match status" value="1"/>
</dbReference>
<evidence type="ECO:0000256" key="2">
    <source>
        <dbReference type="ARBA" id="ARBA00022763"/>
    </source>
</evidence>
<accession>A0A1X0Y414</accession>
<keyword evidence="1 7" id="KW-0963">Cytoplasm</keyword>
<dbReference type="Proteomes" id="UP000193136">
    <property type="component" value="Unassembled WGS sequence"/>
</dbReference>
<organism evidence="12 13">
    <name type="scientific">Geothermobacter hydrogeniphilus</name>
    <dbReference type="NCBI Taxonomy" id="1969733"/>
    <lineage>
        <taxon>Bacteria</taxon>
        <taxon>Pseudomonadati</taxon>
        <taxon>Thermodesulfobacteriota</taxon>
        <taxon>Desulfuromonadia</taxon>
        <taxon>Desulfuromonadales</taxon>
        <taxon>Geothermobacteraceae</taxon>
        <taxon>Geothermobacter</taxon>
    </lineage>
</organism>
<dbReference type="InterPro" id="IPR010994">
    <property type="entry name" value="RuvA_2-like"/>
</dbReference>
<dbReference type="AlphaFoldDB" id="A0A1X0Y414"/>
<dbReference type="GO" id="GO:0006289">
    <property type="term" value="P:nucleotide-excision repair"/>
    <property type="evidence" value="ECO:0007669"/>
    <property type="project" value="UniProtKB-UniRule"/>
</dbReference>
<dbReference type="FunFam" id="3.40.1440.10:FF:000001">
    <property type="entry name" value="UvrABC system protein C"/>
    <property type="match status" value="1"/>
</dbReference>
<dbReference type="HAMAP" id="MF_00203">
    <property type="entry name" value="UvrC"/>
    <property type="match status" value="1"/>
</dbReference>
<keyword evidence="3 7" id="KW-0228">DNA excision</keyword>
<dbReference type="Pfam" id="PF22920">
    <property type="entry name" value="UvrC_RNaseH"/>
    <property type="match status" value="1"/>
</dbReference>
<comment type="subunit">
    <text evidence="7">Interacts with UvrB in an incision complex.</text>
</comment>
<dbReference type="GO" id="GO:0005737">
    <property type="term" value="C:cytoplasm"/>
    <property type="evidence" value="ECO:0007669"/>
    <property type="project" value="UniProtKB-SubCell"/>
</dbReference>
<dbReference type="EMBL" id="NAAD01000010">
    <property type="protein sequence ID" value="ORJ59869.1"/>
    <property type="molecule type" value="Genomic_DNA"/>
</dbReference>
<evidence type="ECO:0000259" key="10">
    <source>
        <dbReference type="PROSITE" id="PS50164"/>
    </source>
</evidence>
<feature type="domain" description="UvrC family homology region profile" evidence="11">
    <location>
        <begin position="256"/>
        <end position="477"/>
    </location>
</feature>
<keyword evidence="5 7" id="KW-0234">DNA repair</keyword>
<proteinExistence type="inferred from homology"/>
<gene>
    <name evidence="7" type="primary">uvrC</name>
    <name evidence="12" type="ORF">B5V00_09360</name>
</gene>
<dbReference type="InterPro" id="IPR001943">
    <property type="entry name" value="UVR_dom"/>
</dbReference>
<evidence type="ECO:0000313" key="12">
    <source>
        <dbReference type="EMBL" id="ORJ59869.1"/>
    </source>
</evidence>
<dbReference type="InterPro" id="IPR003583">
    <property type="entry name" value="Hlx-hairpin-Hlx_DNA-bd_motif"/>
</dbReference>
<dbReference type="GO" id="GO:0009380">
    <property type="term" value="C:excinuclease repair complex"/>
    <property type="evidence" value="ECO:0007669"/>
    <property type="project" value="InterPro"/>
</dbReference>
<dbReference type="Gene3D" id="3.30.420.340">
    <property type="entry name" value="UvrC, RNAse H endonuclease domain"/>
    <property type="match status" value="1"/>
</dbReference>
<dbReference type="InterPro" id="IPR000305">
    <property type="entry name" value="GIY-YIG_endonuc"/>
</dbReference>
<comment type="similarity">
    <text evidence="7">Belongs to the UvrC family.</text>
</comment>
<dbReference type="NCBIfam" id="TIGR00194">
    <property type="entry name" value="uvrC"/>
    <property type="match status" value="1"/>
</dbReference>
<comment type="function">
    <text evidence="7">The UvrABC repair system catalyzes the recognition and processing of DNA lesions. UvrC both incises the 5' and 3' sides of the lesion. The N-terminal half is responsible for the 3' incision and the C-terminal half is responsible for the 5' incision.</text>
</comment>
<dbReference type="Pfam" id="PF14520">
    <property type="entry name" value="HHH_5"/>
    <property type="match status" value="1"/>
</dbReference>
<dbReference type="Pfam" id="PF01541">
    <property type="entry name" value="GIY-YIG"/>
    <property type="match status" value="1"/>
</dbReference>
<evidence type="ECO:0000259" key="11">
    <source>
        <dbReference type="PROSITE" id="PS50165"/>
    </source>
</evidence>
<dbReference type="SMART" id="SM00278">
    <property type="entry name" value="HhH1"/>
    <property type="match status" value="2"/>
</dbReference>
<keyword evidence="8" id="KW-0175">Coiled coil</keyword>
<name>A0A1X0Y414_9BACT</name>
<dbReference type="CDD" id="cd10434">
    <property type="entry name" value="GIY-YIG_UvrC_Cho"/>
    <property type="match status" value="1"/>
</dbReference>
<evidence type="ECO:0000256" key="4">
    <source>
        <dbReference type="ARBA" id="ARBA00022881"/>
    </source>
</evidence>
<dbReference type="Gene3D" id="1.10.150.20">
    <property type="entry name" value="5' to 3' exonuclease, C-terminal subdomain"/>
    <property type="match status" value="1"/>
</dbReference>
<dbReference type="SUPFAM" id="SSF46600">
    <property type="entry name" value="C-terminal UvrC-binding domain of UvrB"/>
    <property type="match status" value="1"/>
</dbReference>
<evidence type="ECO:0000256" key="8">
    <source>
        <dbReference type="SAM" id="Coils"/>
    </source>
</evidence>
<comment type="subcellular location">
    <subcellularLocation>
        <location evidence="7">Cytoplasm</location>
    </subcellularLocation>
</comment>
<dbReference type="Pfam" id="PF08459">
    <property type="entry name" value="UvrC_RNaseH_dom"/>
    <property type="match status" value="1"/>
</dbReference>
<evidence type="ECO:0000256" key="6">
    <source>
        <dbReference type="ARBA" id="ARBA00023236"/>
    </source>
</evidence>
<dbReference type="PROSITE" id="PS50151">
    <property type="entry name" value="UVR"/>
    <property type="match status" value="1"/>
</dbReference>
<dbReference type="PROSITE" id="PS50165">
    <property type="entry name" value="UVRC"/>
    <property type="match status" value="1"/>
</dbReference>
<feature type="coiled-coil region" evidence="8">
    <location>
        <begin position="208"/>
        <end position="247"/>
    </location>
</feature>
<dbReference type="PANTHER" id="PTHR30562">
    <property type="entry name" value="UVRC/OXIDOREDUCTASE"/>
    <property type="match status" value="1"/>
</dbReference>
<dbReference type="InterPro" id="IPR004791">
    <property type="entry name" value="UvrC"/>
</dbReference>
<dbReference type="InterPro" id="IPR001162">
    <property type="entry name" value="UvrC_RNase_H_dom"/>
</dbReference>
<keyword evidence="2 7" id="KW-0227">DNA damage</keyword>
<dbReference type="GO" id="GO:0003677">
    <property type="term" value="F:DNA binding"/>
    <property type="evidence" value="ECO:0007669"/>
    <property type="project" value="UniProtKB-UniRule"/>
</dbReference>
<evidence type="ECO:0000313" key="13">
    <source>
        <dbReference type="Proteomes" id="UP000193136"/>
    </source>
</evidence>
<dbReference type="RefSeq" id="WP_085010519.1">
    <property type="nucleotide sequence ID" value="NZ_NAAD01000010.1"/>
</dbReference>
<keyword evidence="4 7" id="KW-0267">Excision nuclease</keyword>
<dbReference type="STRING" id="1969733.B5V00_09360"/>
<comment type="caution">
    <text evidence="12">The sequence shown here is derived from an EMBL/GenBank/DDBJ whole genome shotgun (WGS) entry which is preliminary data.</text>
</comment>
<dbReference type="NCBIfam" id="NF001824">
    <property type="entry name" value="PRK00558.1-5"/>
    <property type="match status" value="1"/>
</dbReference>
<dbReference type="PANTHER" id="PTHR30562:SF1">
    <property type="entry name" value="UVRABC SYSTEM PROTEIN C"/>
    <property type="match status" value="1"/>
</dbReference>
<evidence type="ECO:0000259" key="9">
    <source>
        <dbReference type="PROSITE" id="PS50151"/>
    </source>
</evidence>
<keyword evidence="13" id="KW-1185">Reference proteome</keyword>
<reference evidence="12 13" key="1">
    <citation type="submission" date="2017-03" db="EMBL/GenBank/DDBJ databases">
        <title>Genome sequence of Geothermobacter sp. EPR-M, Deep-Sea Iron Reducer.</title>
        <authorList>
            <person name="Tully B."/>
            <person name="Savalia P."/>
            <person name="Abuyen K."/>
            <person name="Baughan C."/>
            <person name="Romero E."/>
            <person name="Ronkowski C."/>
            <person name="Torres B."/>
            <person name="Tremblay J."/>
            <person name="Trujillo A."/>
            <person name="Tyler M."/>
            <person name="Perez-Rodriguez I."/>
            <person name="Amend J."/>
        </authorList>
    </citation>
    <scope>NUCLEOTIDE SEQUENCE [LARGE SCALE GENOMIC DNA]</scope>
    <source>
        <strain evidence="12 13">EPR-M</strain>
    </source>
</reference>
<dbReference type="Pfam" id="PF02151">
    <property type="entry name" value="UVR"/>
    <property type="match status" value="1"/>
</dbReference>
<dbReference type="SUPFAM" id="SSF82771">
    <property type="entry name" value="GIY-YIG endonuclease"/>
    <property type="match status" value="1"/>
</dbReference>
<dbReference type="Gene3D" id="3.40.1440.10">
    <property type="entry name" value="GIY-YIG endonuclease"/>
    <property type="match status" value="1"/>
</dbReference>
<dbReference type="GO" id="GO:0009432">
    <property type="term" value="P:SOS response"/>
    <property type="evidence" value="ECO:0007669"/>
    <property type="project" value="UniProtKB-UniRule"/>
</dbReference>
<feature type="domain" description="UVR" evidence="9">
    <location>
        <begin position="205"/>
        <end position="240"/>
    </location>
</feature>
<dbReference type="InterPro" id="IPR035901">
    <property type="entry name" value="GIY-YIG_endonuc_sf"/>
</dbReference>